<keyword evidence="2" id="KW-1185">Reference proteome</keyword>
<dbReference type="Pfam" id="PF13479">
    <property type="entry name" value="AAA_24"/>
    <property type="match status" value="1"/>
</dbReference>
<name>C0XGQ1_LENH9</name>
<dbReference type="SUPFAM" id="SSF52540">
    <property type="entry name" value="P-loop containing nucleoside triphosphate hydrolases"/>
    <property type="match status" value="1"/>
</dbReference>
<dbReference type="AlphaFoldDB" id="C0XGQ1"/>
<sequence>MKVYLNGKIPKMPNMYFIYGDGGTGKTTLLNQFQGHKMLFSFDRSSNVMIGHHDTDVTVFEKGDMPKIQAYVEYMVNKVISGDRHQVIALDNVSALQNYVLENIDNAAKDNRQNYQKLQLWFRNLATLLRESGKTVYATAHQIDNGTAGITGGGRYAADMNEKTFNAFTSMFDVVGRIYVKDGQRMIDLDPEQGNHAKNRLDDRKLIHADELIKSQVTKLNSNEKKEQTENVIVHN</sequence>
<dbReference type="EMBL" id="ACGP01000088">
    <property type="protein sequence ID" value="EEI25463.1"/>
    <property type="molecule type" value="Genomic_DNA"/>
</dbReference>
<gene>
    <name evidence="1" type="ORF">HMPREF0519_0412</name>
</gene>
<evidence type="ECO:0000313" key="2">
    <source>
        <dbReference type="Proteomes" id="UP000003752"/>
    </source>
</evidence>
<organism evidence="1 2">
    <name type="scientific">Lentilactobacillus hilgardii (strain ATCC 8290 / DSM 20176 / CCUG 30140 / JCM 1155 / KCTC 3500 / NBRC 15886 / NCIMB 8040 / NRRL B-1843 / 9)</name>
    <dbReference type="NCBI Taxonomy" id="1423757"/>
    <lineage>
        <taxon>Bacteria</taxon>
        <taxon>Bacillati</taxon>
        <taxon>Bacillota</taxon>
        <taxon>Bacilli</taxon>
        <taxon>Lactobacillales</taxon>
        <taxon>Lactobacillaceae</taxon>
        <taxon>Lentilactobacillus</taxon>
    </lineage>
</organism>
<dbReference type="Gene3D" id="3.40.50.300">
    <property type="entry name" value="P-loop containing nucleotide triphosphate hydrolases"/>
    <property type="match status" value="1"/>
</dbReference>
<reference evidence="1 2" key="1">
    <citation type="submission" date="2009-01" db="EMBL/GenBank/DDBJ databases">
        <authorList>
            <person name="Qin X."/>
            <person name="Bachman B."/>
            <person name="Battles P."/>
            <person name="Bell A."/>
            <person name="Bess C."/>
            <person name="Bickham C."/>
            <person name="Chaboub L."/>
            <person name="Chen D."/>
            <person name="Coyle M."/>
            <person name="Deiros D.R."/>
            <person name="Dinh H."/>
            <person name="Forbes L."/>
            <person name="Fowler G."/>
            <person name="Francisco L."/>
            <person name="Fu Q."/>
            <person name="Gubbala S."/>
            <person name="Hale W."/>
            <person name="Han Y."/>
            <person name="Hemphill L."/>
            <person name="Highlander S.K."/>
            <person name="Hirani K."/>
            <person name="Hogues M."/>
            <person name="Jackson L."/>
            <person name="Jakkamsetti A."/>
            <person name="Javaid M."/>
            <person name="Jiang H."/>
            <person name="Korchina V."/>
            <person name="Kovar C."/>
            <person name="Lara F."/>
            <person name="Lee S."/>
            <person name="Mata R."/>
            <person name="Mathew T."/>
            <person name="Moen C."/>
            <person name="Morales K."/>
            <person name="Munidasa M."/>
            <person name="Nazareth L."/>
            <person name="Ngo R."/>
            <person name="Nguyen L."/>
            <person name="Okwuonu G."/>
            <person name="Ongeri F."/>
            <person name="Patil S."/>
            <person name="Petrosino J."/>
            <person name="Pham C."/>
            <person name="Pham P."/>
            <person name="Pu L.-L."/>
            <person name="Puazo M."/>
            <person name="Raj R."/>
            <person name="Reid J."/>
            <person name="Rouhana J."/>
            <person name="Saada N."/>
            <person name="Shang Y."/>
            <person name="Simmons D."/>
            <person name="Thornton R."/>
            <person name="Warren J."/>
            <person name="Weissenberger G."/>
            <person name="Zhang J."/>
            <person name="Zhang L."/>
            <person name="Zhou C."/>
            <person name="Zhu D."/>
            <person name="Muzny D."/>
            <person name="Worley K."/>
            <person name="Gibbs R."/>
        </authorList>
    </citation>
    <scope>NUCLEOTIDE SEQUENCE [LARGE SCALE GENOMIC DNA]</scope>
    <source>
        <strain evidence="2">ATCC 8290 / DSM 20176 / CCUG 30140 / JCM 1155 / KCTC 3500 / NBRC 15886 / NCIMB 8040 / NRRL B-1843 / 9</strain>
    </source>
</reference>
<proteinExistence type="predicted"/>
<dbReference type="InterPro" id="IPR006505">
    <property type="entry name" value="Phage_nucleotide-bp"/>
</dbReference>
<comment type="caution">
    <text evidence="1">The sequence shown here is derived from an EMBL/GenBank/DDBJ whole genome shotgun (WGS) entry which is preliminary data.</text>
</comment>
<dbReference type="InterPro" id="IPR027417">
    <property type="entry name" value="P-loop_NTPase"/>
</dbReference>
<dbReference type="Proteomes" id="UP000003752">
    <property type="component" value="Unassembled WGS sequence"/>
</dbReference>
<accession>C0XGQ1</accession>
<dbReference type="NCBIfam" id="TIGR01618">
    <property type="entry name" value="phage_P_loop"/>
    <property type="match status" value="1"/>
</dbReference>
<dbReference type="RefSeq" id="WP_003635285.1">
    <property type="nucleotide sequence ID" value="NZ_AZDF01000009.1"/>
</dbReference>
<dbReference type="HOGENOM" id="CLU_1254608_0_0_9"/>
<evidence type="ECO:0000313" key="1">
    <source>
        <dbReference type="EMBL" id="EEI25463.1"/>
    </source>
</evidence>
<dbReference type="PATRIC" id="fig|1423757.3.peg.2634"/>
<protein>
    <submittedName>
        <fullName evidence="1">Phage nucleotide-binding protein</fullName>
    </submittedName>
</protein>